<evidence type="ECO:0000256" key="8">
    <source>
        <dbReference type="ARBA" id="ARBA00023136"/>
    </source>
</evidence>
<dbReference type="InterPro" id="IPR003004">
    <property type="entry name" value="GspF/PilC"/>
</dbReference>
<accession>A0A0U9HGQ8</accession>
<feature type="domain" description="Type II secretion system protein GspF" evidence="11">
    <location>
        <begin position="65"/>
        <end position="188"/>
    </location>
</feature>
<feature type="domain" description="Type II secretion system protein GspF" evidence="11">
    <location>
        <begin position="269"/>
        <end position="390"/>
    </location>
</feature>
<comment type="caution">
    <text evidence="12">The sequence shown here is derived from an EMBL/GenBank/DDBJ whole genome shotgun (WGS) entry which is preliminary data.</text>
</comment>
<dbReference type="PANTHER" id="PTHR30012">
    <property type="entry name" value="GENERAL SECRETION PATHWAY PROTEIN"/>
    <property type="match status" value="1"/>
</dbReference>
<evidence type="ECO:0000259" key="11">
    <source>
        <dbReference type="Pfam" id="PF00482"/>
    </source>
</evidence>
<evidence type="ECO:0000313" key="12">
    <source>
        <dbReference type="EMBL" id="GAQ19432.1"/>
    </source>
</evidence>
<gene>
    <name evidence="12" type="ORF">OPHB3_3400</name>
</gene>
<evidence type="ECO:0000256" key="6">
    <source>
        <dbReference type="ARBA" id="ARBA00022692"/>
    </source>
</evidence>
<dbReference type="InterPro" id="IPR018076">
    <property type="entry name" value="T2SS_GspF_dom"/>
</dbReference>
<dbReference type="Pfam" id="PF00482">
    <property type="entry name" value="T2SSF"/>
    <property type="match status" value="2"/>
</dbReference>
<feature type="transmembrane region" description="Helical" evidence="10">
    <location>
        <begin position="371"/>
        <end position="395"/>
    </location>
</feature>
<keyword evidence="5" id="KW-0997">Cell inner membrane</keyword>
<reference evidence="13" key="1">
    <citation type="submission" date="2015-07" db="EMBL/GenBank/DDBJ databases">
        <title>Draft Genome Sequence of Oceanobacillus picturae Heshi-B3 that Was Isolated from Fermented Rice Bran with Aging Salted Mackerel, Which Was Named Heshiko as Traditional Fermented Seafood in Japan.</title>
        <authorList>
            <person name="Akuzawa S."/>
            <person name="Nakagawa J."/>
            <person name="Kanekatsu T."/>
            <person name="Kanesaki Y."/>
            <person name="Suzuki T."/>
        </authorList>
    </citation>
    <scope>NUCLEOTIDE SEQUENCE [LARGE SCALE GENOMIC DNA]</scope>
    <source>
        <strain evidence="13">Heshi-B3</strain>
    </source>
</reference>
<evidence type="ECO:0000256" key="4">
    <source>
        <dbReference type="ARBA" id="ARBA00022475"/>
    </source>
</evidence>
<dbReference type="OrthoDB" id="9805682at2"/>
<dbReference type="PROSITE" id="PS00874">
    <property type="entry name" value="T2SP_F"/>
    <property type="match status" value="1"/>
</dbReference>
<evidence type="ECO:0000256" key="7">
    <source>
        <dbReference type="ARBA" id="ARBA00022989"/>
    </source>
</evidence>
<evidence type="ECO:0000256" key="10">
    <source>
        <dbReference type="SAM" id="Phobius"/>
    </source>
</evidence>
<organism evidence="12 13">
    <name type="scientific">Oceanobacillus picturae</name>
    <dbReference type="NCBI Taxonomy" id="171693"/>
    <lineage>
        <taxon>Bacteria</taxon>
        <taxon>Bacillati</taxon>
        <taxon>Bacillota</taxon>
        <taxon>Bacilli</taxon>
        <taxon>Bacillales</taxon>
        <taxon>Bacillaceae</taxon>
        <taxon>Oceanobacillus</taxon>
    </lineage>
</organism>
<dbReference type="PANTHER" id="PTHR30012:SF0">
    <property type="entry name" value="TYPE II SECRETION SYSTEM PROTEIN F-RELATED"/>
    <property type="match status" value="1"/>
</dbReference>
<sequence length="399" mass="45499">MDFQYVGKRMSGERIKGKIDADSKHRALSELEKQGLLITRIEETKPWNKDIILNKRVKNKDFVLFLRQYSTLIHAGITITDATNTMSKQTDNYALRMALDDMLKQLEQGVSLSTAAEKHSNVFPELLVNMIHAGEVSGKLDEILSQMADYYEKEYRNKQKVVSALLYPSVVGVITLFLSVFLLVFIVPQFVTMFHSFGEEIPPYTQFILSLSDWLGVYWWSIALLIVLLVFLGKYMLRYDSFRFRIDTYKLRFPFLGVLAHKGALVRMTQTLSTLVNSAVPILEAVEITEKVVGNKVIQEVLHDSKESLSEGESITKPMKNHWVIPPLIIQMMQIGEKTGTLDQMLAKAASFYEEEVEQLSNRIKTLIEPLMIIVLTFIVGGIITAVVIPMFSMFENLQ</sequence>
<keyword evidence="4" id="KW-1003">Cell membrane</keyword>
<comment type="similarity">
    <text evidence="2 9">Belongs to the GSP F family.</text>
</comment>
<evidence type="ECO:0000256" key="3">
    <source>
        <dbReference type="ARBA" id="ARBA00022448"/>
    </source>
</evidence>
<keyword evidence="6 9" id="KW-0812">Transmembrane</keyword>
<dbReference type="GO" id="GO:0005886">
    <property type="term" value="C:plasma membrane"/>
    <property type="evidence" value="ECO:0007669"/>
    <property type="project" value="UniProtKB-SubCell"/>
</dbReference>
<evidence type="ECO:0000256" key="9">
    <source>
        <dbReference type="RuleBase" id="RU003923"/>
    </source>
</evidence>
<evidence type="ECO:0000256" key="2">
    <source>
        <dbReference type="ARBA" id="ARBA00005745"/>
    </source>
</evidence>
<dbReference type="Proteomes" id="UP000052946">
    <property type="component" value="Unassembled WGS sequence"/>
</dbReference>
<evidence type="ECO:0000256" key="1">
    <source>
        <dbReference type="ARBA" id="ARBA00004429"/>
    </source>
</evidence>
<dbReference type="Gene3D" id="1.20.81.30">
    <property type="entry name" value="Type II secretion system (T2SS), domain F"/>
    <property type="match status" value="2"/>
</dbReference>
<dbReference type="FunFam" id="1.20.81.30:FF:000001">
    <property type="entry name" value="Type II secretion system protein F"/>
    <property type="match status" value="2"/>
</dbReference>
<protein>
    <submittedName>
        <fullName evidence="12">General secretion pathway protein F</fullName>
    </submittedName>
</protein>
<dbReference type="RefSeq" id="WP_058951069.1">
    <property type="nucleotide sequence ID" value="NZ_BBXV01000045.1"/>
</dbReference>
<evidence type="ECO:0000256" key="5">
    <source>
        <dbReference type="ARBA" id="ARBA00022519"/>
    </source>
</evidence>
<dbReference type="InterPro" id="IPR042094">
    <property type="entry name" value="T2SS_GspF_sf"/>
</dbReference>
<dbReference type="EMBL" id="BBXV01000045">
    <property type="protein sequence ID" value="GAQ19432.1"/>
    <property type="molecule type" value="Genomic_DNA"/>
</dbReference>
<evidence type="ECO:0000313" key="13">
    <source>
        <dbReference type="Proteomes" id="UP000052946"/>
    </source>
</evidence>
<dbReference type="GO" id="GO:0009306">
    <property type="term" value="P:protein secretion"/>
    <property type="evidence" value="ECO:0007669"/>
    <property type="project" value="InterPro"/>
</dbReference>
<dbReference type="InterPro" id="IPR001992">
    <property type="entry name" value="T2SS_GspF/T4SS_PilC_CS"/>
</dbReference>
<feature type="transmembrane region" description="Helical" evidence="10">
    <location>
        <begin position="217"/>
        <end position="237"/>
    </location>
</feature>
<reference evidence="12 13" key="2">
    <citation type="journal article" date="2016" name="Genome Announc.">
        <title>Draft Genome Sequence of Oceanobacillus picturae Heshi-B3, Isolated from Fermented Rice Bran in a Traditional Japanese Seafood Dish.</title>
        <authorList>
            <person name="Akuzawa S."/>
            <person name="Nagaoka J."/>
            <person name="Kanekatsu M."/>
            <person name="Kanesaki Y."/>
            <person name="Suzuki T."/>
        </authorList>
    </citation>
    <scope>NUCLEOTIDE SEQUENCE [LARGE SCALE GENOMIC DNA]</scope>
    <source>
        <strain evidence="12 13">Heshi-B3</strain>
    </source>
</reference>
<name>A0A0U9HGQ8_9BACI</name>
<keyword evidence="7 10" id="KW-1133">Transmembrane helix</keyword>
<comment type="subcellular location">
    <subcellularLocation>
        <location evidence="1">Cell inner membrane</location>
        <topology evidence="1">Multi-pass membrane protein</topology>
    </subcellularLocation>
    <subcellularLocation>
        <location evidence="9">Cell membrane</location>
        <topology evidence="9">Multi-pass membrane protein</topology>
    </subcellularLocation>
</comment>
<keyword evidence="3 9" id="KW-0813">Transport</keyword>
<dbReference type="PRINTS" id="PR00812">
    <property type="entry name" value="BCTERIALGSPF"/>
</dbReference>
<dbReference type="AlphaFoldDB" id="A0A0U9HGQ8"/>
<proteinExistence type="inferred from homology"/>
<keyword evidence="8 10" id="KW-0472">Membrane</keyword>
<feature type="transmembrane region" description="Helical" evidence="10">
    <location>
        <begin position="165"/>
        <end position="187"/>
    </location>
</feature>